<evidence type="ECO:0000259" key="6">
    <source>
        <dbReference type="Pfam" id="PF01212"/>
    </source>
</evidence>
<dbReference type="InterPro" id="IPR001597">
    <property type="entry name" value="ArAA_b-elim_lyase/Thr_aldolase"/>
</dbReference>
<name>A0A8H5AX94_9AGAR</name>
<dbReference type="InterPro" id="IPR023603">
    <property type="entry name" value="Low_specificity_L-TA-like"/>
</dbReference>
<comment type="similarity">
    <text evidence="2">Belongs to the threonine aldolase family.</text>
</comment>
<comment type="cofactor">
    <cofactor evidence="1">
        <name>pyridoxal 5'-phosphate</name>
        <dbReference type="ChEBI" id="CHEBI:597326"/>
    </cofactor>
</comment>
<feature type="domain" description="Aromatic amino acid beta-eliminating lyase/threonine aldolase" evidence="6">
    <location>
        <begin position="64"/>
        <end position="341"/>
    </location>
</feature>
<evidence type="ECO:0000256" key="1">
    <source>
        <dbReference type="ARBA" id="ARBA00001933"/>
    </source>
</evidence>
<dbReference type="EMBL" id="JAACJJ010000056">
    <property type="protein sequence ID" value="KAF5312585.1"/>
    <property type="molecule type" value="Genomic_DNA"/>
</dbReference>
<reference evidence="7 8" key="1">
    <citation type="journal article" date="2020" name="ISME J.">
        <title>Uncovering the hidden diversity of litter-decomposition mechanisms in mushroom-forming fungi.</title>
        <authorList>
            <person name="Floudas D."/>
            <person name="Bentzer J."/>
            <person name="Ahren D."/>
            <person name="Johansson T."/>
            <person name="Persson P."/>
            <person name="Tunlid A."/>
        </authorList>
    </citation>
    <scope>NUCLEOTIDE SEQUENCE [LARGE SCALE GENOMIC DNA]</scope>
    <source>
        <strain evidence="7 8">CBS 101986</strain>
    </source>
</reference>
<evidence type="ECO:0000256" key="5">
    <source>
        <dbReference type="PIRSR" id="PIRSR017617-1"/>
    </source>
</evidence>
<dbReference type="PANTHER" id="PTHR48097:SF9">
    <property type="entry name" value="L-THREONINE ALDOLASE"/>
    <property type="match status" value="1"/>
</dbReference>
<organism evidence="7 8">
    <name type="scientific">Psilocybe cf. subviscida</name>
    <dbReference type="NCBI Taxonomy" id="2480587"/>
    <lineage>
        <taxon>Eukaryota</taxon>
        <taxon>Fungi</taxon>
        <taxon>Dikarya</taxon>
        <taxon>Basidiomycota</taxon>
        <taxon>Agaricomycotina</taxon>
        <taxon>Agaricomycetes</taxon>
        <taxon>Agaricomycetidae</taxon>
        <taxon>Agaricales</taxon>
        <taxon>Agaricineae</taxon>
        <taxon>Strophariaceae</taxon>
        <taxon>Psilocybe</taxon>
    </lineage>
</organism>
<dbReference type="PIRSF" id="PIRSF017617">
    <property type="entry name" value="Thr_aldolase"/>
    <property type="match status" value="1"/>
</dbReference>
<dbReference type="GO" id="GO:0006567">
    <property type="term" value="P:L-threonine catabolic process"/>
    <property type="evidence" value="ECO:0007669"/>
    <property type="project" value="TreeGrafter"/>
</dbReference>
<proteinExistence type="inferred from homology"/>
<sequence>MIRPLLSIPYIISKLSRPTRYPFRLQQRNMANFAAIADELKFDIVSKTHALENAAKRKEIERTFISDTVTVPTEEMYSYATLATLGDDVYFEPSTAAFEAHVAKVTGKEAGLFLSSGTMSNQIALRTHLQQPPYSVLCDHRAHIHKYEAGGAAFHSGAAVIAVVPTNKHHITLQDVKDNIIISDDSHFASTEIVALENTLNGTIFPQEEIIAISEYVHSLGLKLHLDGARIWHVAAETQTPLKELLAPFDSVSLCFSKGLGAPVGSVLVGPKAYIAKARRFRKLFGGGMRQTGILAACCAYSLTHNFPKLPQVHALAKKLEAGLEEIGCTILSRAETCMIFYDPTPIGVTFDEIGDRGSALPEPLYLGGSRLVVHIQTSEAAIVDFLKIVADLAAEKKAAGFVKPEGQNGSSFKDVYVRRIPKNEQ</sequence>
<dbReference type="Gene3D" id="3.40.640.10">
    <property type="entry name" value="Type I PLP-dependent aspartate aminotransferase-like (Major domain)"/>
    <property type="match status" value="1"/>
</dbReference>
<feature type="modified residue" description="N6-(pyridoxal phosphate)lysine" evidence="5">
    <location>
        <position position="258"/>
    </location>
</feature>
<dbReference type="AlphaFoldDB" id="A0A8H5AX94"/>
<protein>
    <recommendedName>
        <fullName evidence="6">Aromatic amino acid beta-eliminating lyase/threonine aldolase domain-containing protein</fullName>
    </recommendedName>
</protein>
<evidence type="ECO:0000313" key="7">
    <source>
        <dbReference type="EMBL" id="KAF5312585.1"/>
    </source>
</evidence>
<dbReference type="FunFam" id="3.40.640.10:FF:000030">
    <property type="entry name" value="Low-specificity L-threonine aldolase"/>
    <property type="match status" value="1"/>
</dbReference>
<dbReference type="PANTHER" id="PTHR48097">
    <property type="entry name" value="L-THREONINE ALDOLASE-RELATED"/>
    <property type="match status" value="1"/>
</dbReference>
<dbReference type="GO" id="GO:0006545">
    <property type="term" value="P:glycine biosynthetic process"/>
    <property type="evidence" value="ECO:0007669"/>
    <property type="project" value="TreeGrafter"/>
</dbReference>
<dbReference type="SUPFAM" id="SSF53383">
    <property type="entry name" value="PLP-dependent transferases"/>
    <property type="match status" value="1"/>
</dbReference>
<keyword evidence="8" id="KW-1185">Reference proteome</keyword>
<evidence type="ECO:0000313" key="8">
    <source>
        <dbReference type="Proteomes" id="UP000567179"/>
    </source>
</evidence>
<dbReference type="GO" id="GO:0005829">
    <property type="term" value="C:cytosol"/>
    <property type="evidence" value="ECO:0007669"/>
    <property type="project" value="TreeGrafter"/>
</dbReference>
<gene>
    <name evidence="7" type="ORF">D9619_003334</name>
</gene>
<evidence type="ECO:0000256" key="4">
    <source>
        <dbReference type="ARBA" id="ARBA00023239"/>
    </source>
</evidence>
<dbReference type="Proteomes" id="UP000567179">
    <property type="component" value="Unassembled WGS sequence"/>
</dbReference>
<dbReference type="GO" id="GO:0008732">
    <property type="term" value="F:L-allo-threonine aldolase activity"/>
    <property type="evidence" value="ECO:0007669"/>
    <property type="project" value="TreeGrafter"/>
</dbReference>
<dbReference type="NCBIfam" id="NF041359">
    <property type="entry name" value="GntG_guanitoxin"/>
    <property type="match status" value="1"/>
</dbReference>
<keyword evidence="4" id="KW-0456">Lyase</keyword>
<dbReference type="InterPro" id="IPR015421">
    <property type="entry name" value="PyrdxlP-dep_Trfase_major"/>
</dbReference>
<keyword evidence="3" id="KW-0663">Pyridoxal phosphate</keyword>
<accession>A0A8H5AX94</accession>
<dbReference type="Pfam" id="PF01212">
    <property type="entry name" value="Beta_elim_lyase"/>
    <property type="match status" value="1"/>
</dbReference>
<evidence type="ECO:0000256" key="2">
    <source>
        <dbReference type="ARBA" id="ARBA00006966"/>
    </source>
</evidence>
<comment type="caution">
    <text evidence="7">The sequence shown here is derived from an EMBL/GenBank/DDBJ whole genome shotgun (WGS) entry which is preliminary data.</text>
</comment>
<dbReference type="OrthoDB" id="10261951at2759"/>
<dbReference type="InterPro" id="IPR015424">
    <property type="entry name" value="PyrdxlP-dep_Trfase"/>
</dbReference>
<evidence type="ECO:0000256" key="3">
    <source>
        <dbReference type="ARBA" id="ARBA00022898"/>
    </source>
</evidence>